<feature type="domain" description="CN hydrolase" evidence="11">
    <location>
        <begin position="272"/>
        <end position="516"/>
    </location>
</feature>
<evidence type="ECO:0000256" key="6">
    <source>
        <dbReference type="ARBA" id="ARBA00022989"/>
    </source>
</evidence>
<keyword evidence="8 9" id="KW-0012">Acyltransferase</keyword>
<feature type="transmembrane region" description="Helical" evidence="9">
    <location>
        <begin position="235"/>
        <end position="253"/>
    </location>
</feature>
<evidence type="ECO:0000313" key="12">
    <source>
        <dbReference type="EMBL" id="MFD2754760.1"/>
    </source>
</evidence>
<reference evidence="13" key="1">
    <citation type="journal article" date="2019" name="Int. J. Syst. Evol. Microbiol.">
        <title>The Global Catalogue of Microorganisms (GCM) 10K type strain sequencing project: providing services to taxonomists for standard genome sequencing and annotation.</title>
        <authorList>
            <consortium name="The Broad Institute Genomics Platform"/>
            <consortium name="The Broad Institute Genome Sequencing Center for Infectious Disease"/>
            <person name="Wu L."/>
            <person name="Ma J."/>
        </authorList>
    </citation>
    <scope>NUCLEOTIDE SEQUENCE [LARGE SCALE GENOMIC DNA]</scope>
    <source>
        <strain evidence="13">TISTR 1906</strain>
    </source>
</reference>
<organism evidence="12 13">
    <name type="scientific">Comamonas terrae</name>
    <dbReference type="NCBI Taxonomy" id="673548"/>
    <lineage>
        <taxon>Bacteria</taxon>
        <taxon>Pseudomonadati</taxon>
        <taxon>Pseudomonadota</taxon>
        <taxon>Betaproteobacteria</taxon>
        <taxon>Burkholderiales</taxon>
        <taxon>Comamonadaceae</taxon>
        <taxon>Comamonas</taxon>
    </lineage>
</organism>
<evidence type="ECO:0000256" key="1">
    <source>
        <dbReference type="ARBA" id="ARBA00004651"/>
    </source>
</evidence>
<dbReference type="EMBL" id="JBHUMV010000005">
    <property type="protein sequence ID" value="MFD2754760.1"/>
    <property type="molecule type" value="Genomic_DNA"/>
</dbReference>
<dbReference type="NCBIfam" id="TIGR00546">
    <property type="entry name" value="lnt"/>
    <property type="match status" value="1"/>
</dbReference>
<sequence>MAQTSAEAQGRSPPLPAHDRGPGGHVWAWRLGLLLAGGLQALSLAWPWARGHGAGWLSLEGGYGRPLWWLQPLSLAVLVYALLGARTPRQAAGRAQLYATAWLAATFWWLFISMHTYGGLAAPLAVAAVLALAAFLGSYYALVSWCFRRLAPAPSAQAAIVFASLWTLAELARGWLWTGFPWGAGGYAHVEGPLAVLPRWIGVYGTGWVAAWLAAWLAMGAWRARNGARPLRMKVVLLSALVLAVVWGGLWLGREQATDAPSALPGMSVELLQGNIPQDEKFEMGSGIPLALNWYAQQLHASTAQLVVAPETAIPLLPQQLPQGYLDLVRAPFVKPQGGQAALVGIPLGNFEQGFTNSVEGWKPGQMQPYLYSKHHLVPFGEFIPPLFRWFTDLMNIPLGDFNRGNLGQPSMIWAGERLSPNICYEDLFGEELGAHFGNAAAAPTVLVNFSNIGWFGDSVAIDQHLAISRMRALEFERPMLRATNTGATVVIDHRARVVHALAPFDRAVLQGRVQGREGLTPYARWVHALGLAPLTLLCLAALLVAWLRRDRGQAKA</sequence>
<protein>
    <recommendedName>
        <fullName evidence="9">Apolipoprotein N-acyltransferase</fullName>
        <shortName evidence="9">ALP N-acyltransferase</shortName>
        <ecNumber evidence="9">2.3.1.269</ecNumber>
    </recommendedName>
</protein>
<dbReference type="InterPro" id="IPR003010">
    <property type="entry name" value="C-N_Hydrolase"/>
</dbReference>
<dbReference type="EC" id="2.3.1.269" evidence="9"/>
<dbReference type="Proteomes" id="UP001597463">
    <property type="component" value="Unassembled WGS sequence"/>
</dbReference>
<evidence type="ECO:0000256" key="10">
    <source>
        <dbReference type="SAM" id="MobiDB-lite"/>
    </source>
</evidence>
<dbReference type="InterPro" id="IPR004563">
    <property type="entry name" value="Apolipo_AcylTrfase"/>
</dbReference>
<proteinExistence type="inferred from homology"/>
<evidence type="ECO:0000256" key="5">
    <source>
        <dbReference type="ARBA" id="ARBA00022692"/>
    </source>
</evidence>
<evidence type="ECO:0000256" key="2">
    <source>
        <dbReference type="ARBA" id="ARBA00010065"/>
    </source>
</evidence>
<feature type="transmembrane region" description="Helical" evidence="9">
    <location>
        <begin position="159"/>
        <end position="180"/>
    </location>
</feature>
<dbReference type="PANTHER" id="PTHR38686">
    <property type="entry name" value="APOLIPOPROTEIN N-ACYLTRANSFERASE"/>
    <property type="match status" value="1"/>
</dbReference>
<evidence type="ECO:0000256" key="8">
    <source>
        <dbReference type="ARBA" id="ARBA00023315"/>
    </source>
</evidence>
<keyword evidence="6 9" id="KW-1133">Transmembrane helix</keyword>
<keyword evidence="7 9" id="KW-0472">Membrane</keyword>
<comment type="function">
    <text evidence="9">Catalyzes the phospholipid dependent N-acylation of the N-terminal cysteine of apolipoprotein, the last step in lipoprotein maturation.</text>
</comment>
<feature type="region of interest" description="Disordered" evidence="10">
    <location>
        <begin position="1"/>
        <end position="20"/>
    </location>
</feature>
<dbReference type="InterPro" id="IPR036526">
    <property type="entry name" value="C-N_Hydrolase_sf"/>
</dbReference>
<evidence type="ECO:0000313" key="13">
    <source>
        <dbReference type="Proteomes" id="UP001597463"/>
    </source>
</evidence>
<feature type="transmembrane region" description="Helical" evidence="9">
    <location>
        <begin position="526"/>
        <end position="548"/>
    </location>
</feature>
<dbReference type="GO" id="GO:0016746">
    <property type="term" value="F:acyltransferase activity"/>
    <property type="evidence" value="ECO:0007669"/>
    <property type="project" value="UniProtKB-KW"/>
</dbReference>
<keyword evidence="4 9" id="KW-0808">Transferase</keyword>
<dbReference type="RefSeq" id="WP_066475934.1">
    <property type="nucleotide sequence ID" value="NZ_BCNT01000005.1"/>
</dbReference>
<keyword evidence="3 9" id="KW-1003">Cell membrane</keyword>
<dbReference type="Pfam" id="PF20154">
    <property type="entry name" value="LNT_N"/>
    <property type="match status" value="1"/>
</dbReference>
<comment type="catalytic activity">
    <reaction evidence="9">
        <text>N-terminal S-1,2-diacyl-sn-glyceryl-L-cysteinyl-[lipoprotein] + a glycerophospholipid = N-acyl-S-1,2-diacyl-sn-glyceryl-L-cysteinyl-[lipoprotein] + a 2-acyl-sn-glycero-3-phospholipid + H(+)</text>
        <dbReference type="Rhea" id="RHEA:48228"/>
        <dbReference type="Rhea" id="RHEA-COMP:14681"/>
        <dbReference type="Rhea" id="RHEA-COMP:14684"/>
        <dbReference type="ChEBI" id="CHEBI:15378"/>
        <dbReference type="ChEBI" id="CHEBI:136912"/>
        <dbReference type="ChEBI" id="CHEBI:140656"/>
        <dbReference type="ChEBI" id="CHEBI:140657"/>
        <dbReference type="ChEBI" id="CHEBI:140660"/>
        <dbReference type="EC" id="2.3.1.269"/>
    </reaction>
</comment>
<feature type="transmembrane region" description="Helical" evidence="9">
    <location>
        <begin position="200"/>
        <end position="223"/>
    </location>
</feature>
<evidence type="ECO:0000256" key="3">
    <source>
        <dbReference type="ARBA" id="ARBA00022475"/>
    </source>
</evidence>
<comment type="caution">
    <text evidence="12">The sequence shown here is derived from an EMBL/GenBank/DDBJ whole genome shotgun (WGS) entry which is preliminary data.</text>
</comment>
<feature type="transmembrane region" description="Helical" evidence="9">
    <location>
        <begin position="124"/>
        <end position="147"/>
    </location>
</feature>
<keyword evidence="13" id="KW-1185">Reference proteome</keyword>
<dbReference type="InterPro" id="IPR045378">
    <property type="entry name" value="LNT_N"/>
</dbReference>
<keyword evidence="5 9" id="KW-0812">Transmembrane</keyword>
<dbReference type="Pfam" id="PF00795">
    <property type="entry name" value="CN_hydrolase"/>
    <property type="match status" value="1"/>
</dbReference>
<comment type="pathway">
    <text evidence="9">Protein modification; lipoprotein biosynthesis (N-acyl transfer).</text>
</comment>
<accession>A0ABW5UNG3</accession>
<comment type="subcellular location">
    <subcellularLocation>
        <location evidence="1 9">Cell membrane</location>
        <topology evidence="1 9">Multi-pass membrane protein</topology>
    </subcellularLocation>
</comment>
<comment type="similarity">
    <text evidence="2 9">Belongs to the CN hydrolase family. Apolipoprotein N-acyltransferase subfamily.</text>
</comment>
<name>A0ABW5UNG3_9BURK</name>
<evidence type="ECO:0000256" key="9">
    <source>
        <dbReference type="HAMAP-Rule" id="MF_01148"/>
    </source>
</evidence>
<evidence type="ECO:0000256" key="4">
    <source>
        <dbReference type="ARBA" id="ARBA00022679"/>
    </source>
</evidence>
<dbReference type="HAMAP" id="MF_01148">
    <property type="entry name" value="Lnt"/>
    <property type="match status" value="1"/>
</dbReference>
<dbReference type="CDD" id="cd07571">
    <property type="entry name" value="ALP_N-acyl_transferase"/>
    <property type="match status" value="1"/>
</dbReference>
<feature type="transmembrane region" description="Helical" evidence="9">
    <location>
        <begin position="68"/>
        <end position="85"/>
    </location>
</feature>
<gene>
    <name evidence="9 12" type="primary">lnt</name>
    <name evidence="12" type="ORF">ACFSW6_11730</name>
</gene>
<evidence type="ECO:0000256" key="7">
    <source>
        <dbReference type="ARBA" id="ARBA00023136"/>
    </source>
</evidence>
<dbReference type="PROSITE" id="PS50263">
    <property type="entry name" value="CN_HYDROLASE"/>
    <property type="match status" value="1"/>
</dbReference>
<feature type="transmembrane region" description="Helical" evidence="9">
    <location>
        <begin position="97"/>
        <end position="118"/>
    </location>
</feature>
<dbReference type="Gene3D" id="3.60.110.10">
    <property type="entry name" value="Carbon-nitrogen hydrolase"/>
    <property type="match status" value="1"/>
</dbReference>
<feature type="transmembrane region" description="Helical" evidence="9">
    <location>
        <begin position="27"/>
        <end position="48"/>
    </location>
</feature>
<evidence type="ECO:0000259" key="11">
    <source>
        <dbReference type="PROSITE" id="PS50263"/>
    </source>
</evidence>
<dbReference type="PANTHER" id="PTHR38686:SF1">
    <property type="entry name" value="APOLIPOPROTEIN N-ACYLTRANSFERASE"/>
    <property type="match status" value="1"/>
</dbReference>
<dbReference type="SUPFAM" id="SSF56317">
    <property type="entry name" value="Carbon-nitrogen hydrolase"/>
    <property type="match status" value="1"/>
</dbReference>